<dbReference type="PROSITE" id="PS00154">
    <property type="entry name" value="ATPASE_E1_E2"/>
    <property type="match status" value="1"/>
</dbReference>
<feature type="transmembrane region" description="Helical" evidence="23">
    <location>
        <begin position="914"/>
        <end position="936"/>
    </location>
</feature>
<keyword evidence="26" id="KW-1185">Reference proteome</keyword>
<comment type="caution">
    <text evidence="25">The sequence shown here is derived from an EMBL/GenBank/DDBJ whole genome shotgun (WGS) entry which is preliminary data.</text>
</comment>
<evidence type="ECO:0000256" key="2">
    <source>
        <dbReference type="ARBA" id="ARBA00004651"/>
    </source>
</evidence>
<evidence type="ECO:0000256" key="15">
    <source>
        <dbReference type="ARBA" id="ARBA00023053"/>
    </source>
</evidence>
<dbReference type="InterPro" id="IPR044492">
    <property type="entry name" value="P_typ_ATPase_HD_dom"/>
</dbReference>
<keyword evidence="18" id="KW-0739">Sodium transport</keyword>
<dbReference type="NCBIfam" id="TIGR01523">
    <property type="entry name" value="ATPase-IID_K-Na"/>
    <property type="match status" value="1"/>
</dbReference>
<feature type="transmembrane region" description="Helical" evidence="23">
    <location>
        <begin position="98"/>
        <end position="116"/>
    </location>
</feature>
<evidence type="ECO:0000256" key="11">
    <source>
        <dbReference type="ARBA" id="ARBA00022842"/>
    </source>
</evidence>
<reference evidence="25" key="1">
    <citation type="submission" date="2023-06" db="EMBL/GenBank/DDBJ databases">
        <title>Genome-scale phylogeny and comparative genomics of the fungal order Sordariales.</title>
        <authorList>
            <consortium name="Lawrence Berkeley National Laboratory"/>
            <person name="Hensen N."/>
            <person name="Bonometti L."/>
            <person name="Westerberg I."/>
            <person name="Brannstrom I.O."/>
            <person name="Guillou S."/>
            <person name="Cros-Aarteil S."/>
            <person name="Calhoun S."/>
            <person name="Haridas S."/>
            <person name="Kuo A."/>
            <person name="Mondo S."/>
            <person name="Pangilinan J."/>
            <person name="Riley R."/>
            <person name="Labutti K."/>
            <person name="Andreopoulos B."/>
            <person name="Lipzen A."/>
            <person name="Chen C."/>
            <person name="Yanf M."/>
            <person name="Daum C."/>
            <person name="Ng V."/>
            <person name="Clum A."/>
            <person name="Steindorff A."/>
            <person name="Ohm R."/>
            <person name="Martin F."/>
            <person name="Silar P."/>
            <person name="Natvig D."/>
            <person name="Lalanne C."/>
            <person name="Gautier V."/>
            <person name="Ament-Velasquez S.L."/>
            <person name="Kruys A."/>
            <person name="Hutchinson M.I."/>
            <person name="Powell A.J."/>
            <person name="Barry K."/>
            <person name="Miller A.N."/>
            <person name="Grigoriev I.V."/>
            <person name="Debuchy R."/>
            <person name="Gladieux P."/>
            <person name="Thoren M.H."/>
            <person name="Johannesson H."/>
        </authorList>
    </citation>
    <scope>NUCLEOTIDE SEQUENCE</scope>
    <source>
        <strain evidence="25">8032-3</strain>
    </source>
</reference>
<comment type="cofactor">
    <cofactor evidence="1">
        <name>Mg(2+)</name>
        <dbReference type="ChEBI" id="CHEBI:18420"/>
    </cofactor>
</comment>
<dbReference type="FunFam" id="3.40.1110.10:FF:000039">
    <property type="entry name" value="Sodium P-type ATPase"/>
    <property type="match status" value="1"/>
</dbReference>
<evidence type="ECO:0000256" key="13">
    <source>
        <dbReference type="ARBA" id="ARBA00022967"/>
    </source>
</evidence>
<feature type="transmembrane region" description="Helical" evidence="23">
    <location>
        <begin position="867"/>
        <end position="894"/>
    </location>
</feature>
<keyword evidence="15" id="KW-0915">Sodium</keyword>
<evidence type="ECO:0000313" key="26">
    <source>
        <dbReference type="Proteomes" id="UP001244011"/>
    </source>
</evidence>
<dbReference type="Gene3D" id="1.20.1110.10">
    <property type="entry name" value="Calcium-transporting ATPase, transmembrane domain"/>
    <property type="match status" value="2"/>
</dbReference>
<evidence type="ECO:0000256" key="14">
    <source>
        <dbReference type="ARBA" id="ARBA00022989"/>
    </source>
</evidence>
<evidence type="ECO:0000256" key="18">
    <source>
        <dbReference type="ARBA" id="ARBA00023201"/>
    </source>
</evidence>
<dbReference type="Gene3D" id="3.40.1110.10">
    <property type="entry name" value="Calcium-transporting ATPase, cytoplasmic domain N"/>
    <property type="match status" value="1"/>
</dbReference>
<dbReference type="InterPro" id="IPR006068">
    <property type="entry name" value="ATPase_P-typ_cation-transptr_C"/>
</dbReference>
<evidence type="ECO:0000259" key="24">
    <source>
        <dbReference type="SMART" id="SM00831"/>
    </source>
</evidence>
<evidence type="ECO:0000256" key="22">
    <source>
        <dbReference type="ARBA" id="ARBA00049499"/>
    </source>
</evidence>
<evidence type="ECO:0000256" key="20">
    <source>
        <dbReference type="ARBA" id="ARBA00035029"/>
    </source>
</evidence>
<dbReference type="InterPro" id="IPR008250">
    <property type="entry name" value="ATPase_P-typ_transduc_dom_A_sf"/>
</dbReference>
<keyword evidence="9" id="KW-0547">Nucleotide-binding</keyword>
<dbReference type="InterPro" id="IPR006414">
    <property type="entry name" value="P-type_ATPase_IID"/>
</dbReference>
<dbReference type="InterPro" id="IPR018303">
    <property type="entry name" value="ATPase_P-typ_P_site"/>
</dbReference>
<dbReference type="InterPro" id="IPR001757">
    <property type="entry name" value="P_typ_ATPase"/>
</dbReference>
<feature type="transmembrane region" description="Helical" evidence="23">
    <location>
        <begin position="826"/>
        <end position="846"/>
    </location>
</feature>
<evidence type="ECO:0000256" key="12">
    <source>
        <dbReference type="ARBA" id="ARBA00022958"/>
    </source>
</evidence>
<dbReference type="PRINTS" id="PR00119">
    <property type="entry name" value="CATATPASE"/>
</dbReference>
<dbReference type="GO" id="GO:0005886">
    <property type="term" value="C:plasma membrane"/>
    <property type="evidence" value="ECO:0007669"/>
    <property type="project" value="UniProtKB-SubCell"/>
</dbReference>
<dbReference type="FunFam" id="3.40.50.1000:FF:000047">
    <property type="entry name" value="Sodium P-type ATPase"/>
    <property type="match status" value="1"/>
</dbReference>
<dbReference type="Pfam" id="PF00122">
    <property type="entry name" value="E1-E2_ATPase"/>
    <property type="match status" value="1"/>
</dbReference>
<feature type="transmembrane region" description="Helical" evidence="23">
    <location>
        <begin position="68"/>
        <end position="92"/>
    </location>
</feature>
<evidence type="ECO:0000256" key="1">
    <source>
        <dbReference type="ARBA" id="ARBA00001946"/>
    </source>
</evidence>
<evidence type="ECO:0000256" key="9">
    <source>
        <dbReference type="ARBA" id="ARBA00022741"/>
    </source>
</evidence>
<organism evidence="25 26">
    <name type="scientific">Phialemonium atrogriseum</name>
    <dbReference type="NCBI Taxonomy" id="1093897"/>
    <lineage>
        <taxon>Eukaryota</taxon>
        <taxon>Fungi</taxon>
        <taxon>Dikarya</taxon>
        <taxon>Ascomycota</taxon>
        <taxon>Pezizomycotina</taxon>
        <taxon>Sordariomycetes</taxon>
        <taxon>Sordariomycetidae</taxon>
        <taxon>Cephalothecales</taxon>
        <taxon>Cephalothecaceae</taxon>
        <taxon>Phialemonium</taxon>
    </lineage>
</organism>
<dbReference type="FunFam" id="3.40.50.1000:FF:000001">
    <property type="entry name" value="Phospholipid-transporting ATPase IC"/>
    <property type="match status" value="1"/>
</dbReference>
<dbReference type="InterPro" id="IPR059000">
    <property type="entry name" value="ATPase_P-type_domA"/>
</dbReference>
<dbReference type="GeneID" id="85315095"/>
<dbReference type="GO" id="GO:0005524">
    <property type="term" value="F:ATP binding"/>
    <property type="evidence" value="ECO:0007669"/>
    <property type="project" value="UniProtKB-KW"/>
</dbReference>
<feature type="transmembrane region" description="Helical" evidence="23">
    <location>
        <begin position="789"/>
        <end position="810"/>
    </location>
</feature>
<dbReference type="SFLD" id="SFLDG00002">
    <property type="entry name" value="C1.7:_P-type_atpase_like"/>
    <property type="match status" value="1"/>
</dbReference>
<dbReference type="GO" id="GO:0046872">
    <property type="term" value="F:metal ion binding"/>
    <property type="evidence" value="ECO:0007669"/>
    <property type="project" value="UniProtKB-KW"/>
</dbReference>
<dbReference type="Gene3D" id="3.40.50.1000">
    <property type="entry name" value="HAD superfamily/HAD-like"/>
    <property type="match status" value="1"/>
</dbReference>
<evidence type="ECO:0000256" key="7">
    <source>
        <dbReference type="ARBA" id="ARBA00022692"/>
    </source>
</evidence>
<dbReference type="PANTHER" id="PTHR42861">
    <property type="entry name" value="CALCIUM-TRANSPORTING ATPASE"/>
    <property type="match status" value="1"/>
</dbReference>
<dbReference type="Pfam" id="PF00690">
    <property type="entry name" value="Cation_ATPase_N"/>
    <property type="match status" value="1"/>
</dbReference>
<dbReference type="Pfam" id="PF00689">
    <property type="entry name" value="Cation_ATPase_C"/>
    <property type="match status" value="1"/>
</dbReference>
<dbReference type="RefSeq" id="XP_060279934.1">
    <property type="nucleotide sequence ID" value="XM_060431908.1"/>
</dbReference>
<sequence>MATESSHVSGQANEPISQPAHALAYDRVAEELQTDTTVGLSLDEASSRLAKYGANDLGKEKGVQPIEILIAQVVNAMTVVLVLALAACFAIQAWIEGGVLAALILINVVIGFLQDLQAAKTIASLKSLNSPTARVIRAGESSSIEAPKLVPGDIIELKVGDNVPADARLFHAVNLEADEALLTGESVPTRKDPREVYDEDTGPGDRLNVVFSSSVITKGRGRAIVFATGMSTEIGAIAAALRDEGGEKRKLKRDENGEASIGSYFVFGCGKTWDWLGNFLGVTVGTPLQRKLARLFLYIFFFAIVCAIVVLAANDFRARNDVIIYAVATAIGTLPVTLILVLTITMAAGTKVMVQRNVVVRNMRSLEALGGVTNICSDKTGTLTQGKMVTKMAWIPDHGTYSVDTSNDPYNPEAGEVTFTRSQPREMRKSENDSSAVVVPANEAHQSLQQYLDVASFANLATVKKISEEENSSGSGQWQAHGDPTEVAIQVFATRFARTGLTPEWNQLAEFPFDSSVKKMSVLCQNQTTQEVHIFTKGAVERVIDSCSAISSSDGDVSKMTKEFKANILANMEALARHGLRVLALANKSGVRSVSEDEARQGRLQRDEFECDLIFRGLIGIYDPPRPESRPSVFKCHQAGIGVHMLTGDHPETARTIAIEVGILPSRMDLLRADVAEGLVMTAHDFDRLTDEELDQLPELPLVVARCAPSTKVRMIDALHRRKRYVAMTGDGVNDSPSLKRADVGIAMGLAGSDVAKSSSDIVLSDDNFASILNAVEEGRRIFDNVQKFMLHVLAANVAFVTTLLIGLAYKDAEGTSIFQLTPVEILFMLLVAGAFTETGLGFESASPDILNRPPQSLKYGVFTPEFMADLVAYGILMAACLLSSFSIVLFGFYDGNLGADCNLAYSASCDGVFRARSTCYTVMMWIFLFFAWELVDSRRSFFDGAVGNTRAWAGRLWRNTFLFWSVVIGFFVIFLTLYIPGLNRVVFLHTGIDKEWGIVFAMTILFFVGAETWKWTKRIFLRRRNLMHRKDAGSGEEDLEKRTFERFYDSGEESPREK</sequence>
<dbReference type="InterPro" id="IPR023299">
    <property type="entry name" value="ATPase_P-typ_cyto_dom_N"/>
</dbReference>
<dbReference type="GO" id="GO:0008554">
    <property type="term" value="F:P-type sodium transporter activity"/>
    <property type="evidence" value="ECO:0007669"/>
    <property type="project" value="UniProtKB-EC"/>
</dbReference>
<dbReference type="SMART" id="SM00831">
    <property type="entry name" value="Cation_ATPase_N"/>
    <property type="match status" value="1"/>
</dbReference>
<dbReference type="SFLD" id="SFLDS00003">
    <property type="entry name" value="Haloacid_Dehalogenase"/>
    <property type="match status" value="1"/>
</dbReference>
<feature type="transmembrane region" description="Helical" evidence="23">
    <location>
        <begin position="322"/>
        <end position="347"/>
    </location>
</feature>
<dbReference type="Gene3D" id="2.70.150.10">
    <property type="entry name" value="Calcium-transporting ATPase, cytoplasmic transduction domain A"/>
    <property type="match status" value="1"/>
</dbReference>
<proteinExistence type="inferred from homology"/>
<name>A0AAJ0FCL3_9PEZI</name>
<dbReference type="EMBL" id="MU839025">
    <property type="protein sequence ID" value="KAK1763721.1"/>
    <property type="molecule type" value="Genomic_DNA"/>
</dbReference>
<dbReference type="InterPro" id="IPR004014">
    <property type="entry name" value="ATPase_P-typ_cation-transptr_N"/>
</dbReference>
<dbReference type="NCBIfam" id="TIGR01494">
    <property type="entry name" value="ATPase_P-type"/>
    <property type="match status" value="2"/>
</dbReference>
<evidence type="ECO:0000256" key="3">
    <source>
        <dbReference type="ARBA" id="ARBA00022448"/>
    </source>
</evidence>
<dbReference type="InterPro" id="IPR023298">
    <property type="entry name" value="ATPase_P-typ_TM_dom_sf"/>
</dbReference>
<feature type="domain" description="Cation-transporting P-type ATPase N-terminal" evidence="24">
    <location>
        <begin position="19"/>
        <end position="93"/>
    </location>
</feature>
<feature type="transmembrane region" description="Helical" evidence="23">
    <location>
        <begin position="999"/>
        <end position="1017"/>
    </location>
</feature>
<dbReference type="GO" id="GO:0016887">
    <property type="term" value="F:ATP hydrolysis activity"/>
    <property type="evidence" value="ECO:0007669"/>
    <property type="project" value="InterPro"/>
</dbReference>
<keyword evidence="12" id="KW-0630">Potassium</keyword>
<keyword evidence="4" id="KW-1003">Cell membrane</keyword>
<protein>
    <recommendedName>
        <fullName evidence="20">P-type Na(+) transporter</fullName>
        <ecNumber evidence="20">7.2.2.3</ecNumber>
    </recommendedName>
</protein>
<dbReference type="SUPFAM" id="SSF81665">
    <property type="entry name" value="Calcium ATPase, transmembrane domain M"/>
    <property type="match status" value="1"/>
</dbReference>
<keyword evidence="16" id="KW-0406">Ion transport</keyword>
<dbReference type="EC" id="7.2.2.3" evidence="20"/>
<keyword evidence="7 23" id="KW-0812">Transmembrane</keyword>
<evidence type="ECO:0000256" key="19">
    <source>
        <dbReference type="ARBA" id="ARBA00035017"/>
    </source>
</evidence>
<keyword evidence="5" id="KW-0633">Potassium transport</keyword>
<keyword evidence="17 23" id="KW-0472">Membrane</keyword>
<feature type="transmembrane region" description="Helical" evidence="23">
    <location>
        <begin position="957"/>
        <end position="979"/>
    </location>
</feature>
<dbReference type="SUPFAM" id="SSF81660">
    <property type="entry name" value="Metal cation-transporting ATPase, ATP-binding domain N"/>
    <property type="match status" value="1"/>
</dbReference>
<dbReference type="GO" id="GO:0006813">
    <property type="term" value="P:potassium ion transport"/>
    <property type="evidence" value="ECO:0007669"/>
    <property type="project" value="UniProtKB-KW"/>
</dbReference>
<evidence type="ECO:0000256" key="21">
    <source>
        <dbReference type="ARBA" id="ARBA00048599"/>
    </source>
</evidence>
<comment type="similarity">
    <text evidence="19">Belongs to the cation transport ATPase (P-type) (TC 3.A.3) family. Type IID subfamily.</text>
</comment>
<keyword evidence="13" id="KW-1278">Translocase</keyword>
<feature type="transmembrane region" description="Helical" evidence="23">
    <location>
        <begin position="295"/>
        <end position="316"/>
    </location>
</feature>
<dbReference type="SUPFAM" id="SSF56784">
    <property type="entry name" value="HAD-like"/>
    <property type="match status" value="1"/>
</dbReference>
<evidence type="ECO:0000256" key="10">
    <source>
        <dbReference type="ARBA" id="ARBA00022840"/>
    </source>
</evidence>
<dbReference type="SUPFAM" id="SSF81653">
    <property type="entry name" value="Calcium ATPase, transduction domain A"/>
    <property type="match status" value="1"/>
</dbReference>
<dbReference type="InterPro" id="IPR023214">
    <property type="entry name" value="HAD_sf"/>
</dbReference>
<keyword evidence="10" id="KW-0067">ATP-binding</keyword>
<evidence type="ECO:0000313" key="25">
    <source>
        <dbReference type="EMBL" id="KAK1763721.1"/>
    </source>
</evidence>
<comment type="catalytic activity">
    <reaction evidence="21">
        <text>K(+)(in) + ATP + H2O = K(+)(out) + ADP + phosphate + H(+)</text>
        <dbReference type="Rhea" id="RHEA:75815"/>
        <dbReference type="ChEBI" id="CHEBI:15377"/>
        <dbReference type="ChEBI" id="CHEBI:15378"/>
        <dbReference type="ChEBI" id="CHEBI:29103"/>
        <dbReference type="ChEBI" id="CHEBI:30616"/>
        <dbReference type="ChEBI" id="CHEBI:43474"/>
        <dbReference type="ChEBI" id="CHEBI:456216"/>
    </reaction>
</comment>
<dbReference type="AlphaFoldDB" id="A0AAJ0FCL3"/>
<keyword evidence="11" id="KW-0460">Magnesium</keyword>
<comment type="catalytic activity">
    <reaction evidence="22">
        <text>Na(+)(in) + ATP + H2O = Na(+)(out) + ADP + phosphate + H(+)</text>
        <dbReference type="Rhea" id="RHEA:14633"/>
        <dbReference type="ChEBI" id="CHEBI:15377"/>
        <dbReference type="ChEBI" id="CHEBI:15378"/>
        <dbReference type="ChEBI" id="CHEBI:29101"/>
        <dbReference type="ChEBI" id="CHEBI:30616"/>
        <dbReference type="ChEBI" id="CHEBI:43474"/>
        <dbReference type="ChEBI" id="CHEBI:456216"/>
        <dbReference type="EC" id="7.2.2.3"/>
    </reaction>
    <physiologicalReaction direction="left-to-right" evidence="22">
        <dbReference type="Rhea" id="RHEA:14634"/>
    </physiologicalReaction>
</comment>
<evidence type="ECO:0000256" key="5">
    <source>
        <dbReference type="ARBA" id="ARBA00022538"/>
    </source>
</evidence>
<evidence type="ECO:0000256" key="6">
    <source>
        <dbReference type="ARBA" id="ARBA00022553"/>
    </source>
</evidence>
<accession>A0AAJ0FCL3</accession>
<keyword evidence="8" id="KW-0479">Metal-binding</keyword>
<evidence type="ECO:0000256" key="4">
    <source>
        <dbReference type="ARBA" id="ARBA00022475"/>
    </source>
</evidence>
<evidence type="ECO:0000256" key="17">
    <source>
        <dbReference type="ARBA" id="ARBA00023136"/>
    </source>
</evidence>
<keyword evidence="14 23" id="KW-1133">Transmembrane helix</keyword>
<dbReference type="Proteomes" id="UP001244011">
    <property type="component" value="Unassembled WGS sequence"/>
</dbReference>
<gene>
    <name evidence="25" type="ORF">QBC33DRAFT_597003</name>
</gene>
<keyword evidence="6" id="KW-0597">Phosphoprotein</keyword>
<dbReference type="FunFam" id="2.70.150.10:FF:000160">
    <property type="entry name" value="Sarcoplasmic/endoplasmic reticulum calcium ATPase 1"/>
    <property type="match status" value="1"/>
</dbReference>
<evidence type="ECO:0000256" key="8">
    <source>
        <dbReference type="ARBA" id="ARBA00022723"/>
    </source>
</evidence>
<comment type="subcellular location">
    <subcellularLocation>
        <location evidence="2">Cell membrane</location>
        <topology evidence="2">Multi-pass membrane protein</topology>
    </subcellularLocation>
</comment>
<dbReference type="Pfam" id="PF13246">
    <property type="entry name" value="Cation_ATPase"/>
    <property type="match status" value="1"/>
</dbReference>
<dbReference type="FunFam" id="1.20.1110.10:FF:000015">
    <property type="entry name" value="Sodium ion P-type ATPase"/>
    <property type="match status" value="1"/>
</dbReference>
<keyword evidence="3" id="KW-0813">Transport</keyword>
<evidence type="ECO:0000256" key="16">
    <source>
        <dbReference type="ARBA" id="ARBA00023065"/>
    </source>
</evidence>
<dbReference type="InterPro" id="IPR036412">
    <property type="entry name" value="HAD-like_sf"/>
</dbReference>
<evidence type="ECO:0000256" key="23">
    <source>
        <dbReference type="SAM" id="Phobius"/>
    </source>
</evidence>
<dbReference type="SFLD" id="SFLDF00027">
    <property type="entry name" value="p-type_atpase"/>
    <property type="match status" value="1"/>
</dbReference>